<protein>
    <submittedName>
        <fullName evidence="3">YceI family protein</fullName>
    </submittedName>
</protein>
<feature type="chain" id="PRO_5046825477" evidence="1">
    <location>
        <begin position="31"/>
        <end position="204"/>
    </location>
</feature>
<gene>
    <name evidence="3" type="ORF">RM706_04230</name>
</gene>
<comment type="caution">
    <text evidence="3">The sequence shown here is derived from an EMBL/GenBank/DDBJ whole genome shotgun (WGS) entry which is preliminary data.</text>
</comment>
<evidence type="ECO:0000313" key="4">
    <source>
        <dbReference type="Proteomes" id="UP001255246"/>
    </source>
</evidence>
<evidence type="ECO:0000259" key="2">
    <source>
        <dbReference type="SMART" id="SM00867"/>
    </source>
</evidence>
<keyword evidence="1" id="KW-0732">Signal</keyword>
<feature type="signal peptide" evidence="1">
    <location>
        <begin position="1"/>
        <end position="30"/>
    </location>
</feature>
<evidence type="ECO:0000256" key="1">
    <source>
        <dbReference type="SAM" id="SignalP"/>
    </source>
</evidence>
<accession>A0ABU3A7R4</accession>
<dbReference type="InterPro" id="IPR007372">
    <property type="entry name" value="Lipid/polyisoprenoid-bd_YceI"/>
</dbReference>
<dbReference type="RefSeq" id="WP_311349780.1">
    <property type="nucleotide sequence ID" value="NZ_JAVRHR010000001.1"/>
</dbReference>
<keyword evidence="4" id="KW-1185">Reference proteome</keyword>
<dbReference type="SUPFAM" id="SSF101874">
    <property type="entry name" value="YceI-like"/>
    <property type="match status" value="1"/>
</dbReference>
<name>A0ABU3A7R4_9FLAO</name>
<dbReference type="SMART" id="SM00867">
    <property type="entry name" value="YceI"/>
    <property type="match status" value="1"/>
</dbReference>
<dbReference type="Gene3D" id="2.40.128.110">
    <property type="entry name" value="Lipid/polyisoprenoid-binding, YceI-like"/>
    <property type="match status" value="1"/>
</dbReference>
<dbReference type="PANTHER" id="PTHR34406">
    <property type="entry name" value="PROTEIN YCEI"/>
    <property type="match status" value="1"/>
</dbReference>
<organism evidence="3 4">
    <name type="scientific">Croceitalea rosinachiae</name>
    <dbReference type="NCBI Taxonomy" id="3075596"/>
    <lineage>
        <taxon>Bacteria</taxon>
        <taxon>Pseudomonadati</taxon>
        <taxon>Bacteroidota</taxon>
        <taxon>Flavobacteriia</taxon>
        <taxon>Flavobacteriales</taxon>
        <taxon>Flavobacteriaceae</taxon>
        <taxon>Croceitalea</taxon>
    </lineage>
</organism>
<sequence length="204" mass="22907">MKNNMVKTKKSNCNFILCLFFCVIALTAGAQESTWKIDSNHSKINFEISYFKVGTIKGAFEAYSGSFTQKNDAFSDVTISIQTASINTNQKDRDKHLRTDEFFNAEEHQEITFTSTEIIKTGKDTYELKGDFTMSGITKPIVLKATEKGSYIHPSFKTSNMFMTITGVIQREAFKVGTNYPPAKFALGKEVSLIAEIQLTKEES</sequence>
<evidence type="ECO:0000313" key="3">
    <source>
        <dbReference type="EMBL" id="MDT0606221.1"/>
    </source>
</evidence>
<dbReference type="InterPro" id="IPR036761">
    <property type="entry name" value="TTHA0802/YceI-like_sf"/>
</dbReference>
<reference evidence="3 4" key="1">
    <citation type="submission" date="2023-09" db="EMBL/GenBank/DDBJ databases">
        <authorList>
            <person name="Rey-Velasco X."/>
        </authorList>
    </citation>
    <scope>NUCLEOTIDE SEQUENCE [LARGE SCALE GENOMIC DNA]</scope>
    <source>
        <strain evidence="3 4">F388</strain>
    </source>
</reference>
<dbReference type="EMBL" id="JAVRHR010000001">
    <property type="protein sequence ID" value="MDT0606221.1"/>
    <property type="molecule type" value="Genomic_DNA"/>
</dbReference>
<feature type="domain" description="Lipid/polyisoprenoid-binding YceI-like" evidence="2">
    <location>
        <begin position="34"/>
        <end position="200"/>
    </location>
</feature>
<dbReference type="PANTHER" id="PTHR34406:SF1">
    <property type="entry name" value="PROTEIN YCEI"/>
    <property type="match status" value="1"/>
</dbReference>
<dbReference type="Proteomes" id="UP001255246">
    <property type="component" value="Unassembled WGS sequence"/>
</dbReference>
<dbReference type="Pfam" id="PF04264">
    <property type="entry name" value="YceI"/>
    <property type="match status" value="1"/>
</dbReference>
<proteinExistence type="predicted"/>